<dbReference type="EMBL" id="CAPB01000021">
    <property type="protein sequence ID" value="CCO94016.1"/>
    <property type="molecule type" value="Genomic_DNA"/>
</dbReference>
<reference evidence="2 3" key="1">
    <citation type="submission" date="2012-11" db="EMBL/GenBank/DDBJ databases">
        <authorList>
            <person name="Linke B."/>
        </authorList>
    </citation>
    <scope>NUCLEOTIDE SEQUENCE [LARGE SCALE GENOMIC DNA]</scope>
    <source>
        <strain evidence="3">CFBP 1232</strain>
    </source>
</reference>
<evidence type="ECO:0000256" key="1">
    <source>
        <dbReference type="ARBA" id="ARBA00023115"/>
    </source>
</evidence>
<dbReference type="InterPro" id="IPR029063">
    <property type="entry name" value="SAM-dependent_MTases_sf"/>
</dbReference>
<dbReference type="Gene3D" id="3.40.50.150">
    <property type="entry name" value="Vaccinia Virus protein VP39"/>
    <property type="match status" value="1"/>
</dbReference>
<dbReference type="CDD" id="cd02440">
    <property type="entry name" value="AdoMet_MTases"/>
    <property type="match status" value="1"/>
</dbReference>
<dbReference type="GO" id="GO:0006596">
    <property type="term" value="P:polyamine biosynthetic process"/>
    <property type="evidence" value="ECO:0007669"/>
    <property type="project" value="UniProtKB-KW"/>
</dbReference>
<accession>A0A831EQY8</accession>
<gene>
    <name evidence="2" type="ORF">BN437_2088</name>
</gene>
<evidence type="ECO:0000313" key="3">
    <source>
        <dbReference type="Proteomes" id="UP000013111"/>
    </source>
</evidence>
<protein>
    <submittedName>
        <fullName evidence="2">Spermidine synthase 1</fullName>
        <ecNumber evidence="2">2.5.1.16</ecNumber>
    </submittedName>
</protein>
<dbReference type="Proteomes" id="UP000013111">
    <property type="component" value="Unassembled WGS sequence"/>
</dbReference>
<keyword evidence="1" id="KW-0620">Polyamine biosynthesis</keyword>
<dbReference type="PANTHER" id="PTHR43317:SF1">
    <property type="entry name" value="THERMOSPERMINE SYNTHASE ACAULIS5"/>
    <property type="match status" value="1"/>
</dbReference>
<name>A0A831EQY8_ERWAM</name>
<proteinExistence type="predicted"/>
<dbReference type="AlphaFoldDB" id="A0A831EQY8"/>
<dbReference type="EC" id="2.5.1.16" evidence="2"/>
<organism evidence="2 3">
    <name type="scientific">Erwinia amylovora NBRC 12687 = CFBP 1232</name>
    <dbReference type="NCBI Taxonomy" id="1219359"/>
    <lineage>
        <taxon>Bacteria</taxon>
        <taxon>Pseudomonadati</taxon>
        <taxon>Pseudomonadota</taxon>
        <taxon>Gammaproteobacteria</taxon>
        <taxon>Enterobacterales</taxon>
        <taxon>Erwiniaceae</taxon>
        <taxon>Erwinia</taxon>
    </lineage>
</organism>
<sequence>MSDADIYSSSTLFHLRGTQVASMQDEFGTVTVIDNRDFRSMSFDLIFEQSKMLKSNAALPVHHYIRAMLMARTLVKAQDILLLGLGGGSLLRSLYAGNPHIVVDVVELRQAVLRVAQDYFCLPQSDNVRYFIDDAARFIAGQNSQRGYQLIFSDLYNANALAPLQATEQFLRNCAARLQPGGWLVLNHPQLPQQDPLFSQALLAIFCSLFYTVAPSGNVVIFASRSPCPHPLHHLQRLMSSSGEDFTTDFTSLAQKLSRWPGSSVTLKR</sequence>
<evidence type="ECO:0000313" key="2">
    <source>
        <dbReference type="EMBL" id="CCO94016.1"/>
    </source>
</evidence>
<dbReference type="SUPFAM" id="SSF53335">
    <property type="entry name" value="S-adenosyl-L-methionine-dependent methyltransferases"/>
    <property type="match status" value="1"/>
</dbReference>
<dbReference type="GO" id="GO:0004766">
    <property type="term" value="F:spermidine synthase activity"/>
    <property type="evidence" value="ECO:0007669"/>
    <property type="project" value="UniProtKB-EC"/>
</dbReference>
<dbReference type="GeneID" id="97606266"/>
<keyword evidence="2" id="KW-0808">Transferase</keyword>
<comment type="caution">
    <text evidence="2">The sequence shown here is derived from an EMBL/GenBank/DDBJ whole genome shotgun (WGS) entry which is preliminary data.</text>
</comment>
<dbReference type="PANTHER" id="PTHR43317">
    <property type="entry name" value="THERMOSPERMINE SYNTHASE ACAULIS5"/>
    <property type="match status" value="1"/>
</dbReference>
<reference evidence="2 3" key="2">
    <citation type="submission" date="2013-04" db="EMBL/GenBank/DDBJ databases">
        <title>Comparative genomics of 12 strains of Erwinia amylovora identifies a pan-genome with a large conserved core and provides insights into host specificity.</title>
        <authorList>
            <person name="Mann R.A."/>
            <person name="Smits T.H.M."/>
            <person name="Buehlmann A."/>
            <person name="Blom J."/>
            <person name="Goesmann A."/>
            <person name="Frey J.E."/>
            <person name="Plummer K.M."/>
            <person name="Beer S.V."/>
            <person name="Luck J."/>
            <person name="Duffy B."/>
            <person name="Rodoni B."/>
        </authorList>
    </citation>
    <scope>NUCLEOTIDE SEQUENCE [LARGE SCALE GENOMIC DNA]</scope>
    <source>
        <strain evidence="3">CFBP 1232</strain>
    </source>
</reference>
<dbReference type="RefSeq" id="WP_004157896.1">
    <property type="nucleotide sequence ID" value="NZ_BAYW01000003.1"/>
</dbReference>